<dbReference type="InterPro" id="IPR007138">
    <property type="entry name" value="ABM_dom"/>
</dbReference>
<protein>
    <submittedName>
        <fullName evidence="2">Antibiotic biosynthesis monooxygenase</fullName>
    </submittedName>
</protein>
<keyword evidence="3" id="KW-1185">Reference proteome</keyword>
<evidence type="ECO:0000313" key="3">
    <source>
        <dbReference type="Proteomes" id="UP000635278"/>
    </source>
</evidence>
<dbReference type="PANTHER" id="PTHR33336:SF3">
    <property type="entry name" value="ABM DOMAIN-CONTAINING PROTEIN"/>
    <property type="match status" value="1"/>
</dbReference>
<dbReference type="EMBL" id="WOTB01000019">
    <property type="protein sequence ID" value="NHN85712.1"/>
    <property type="molecule type" value="Genomic_DNA"/>
</dbReference>
<sequence length="102" mass="11633">MTEKPITVVATLHLWPQHQDKALEAMAACILASRQETTNSGYHCRRDAHDPHCFVFIEHWASVAAIHEHEKTPHFLAMKQVLNKALSKPMDVRLLEDTDLLP</sequence>
<dbReference type="Pfam" id="PF03992">
    <property type="entry name" value="ABM"/>
    <property type="match status" value="1"/>
</dbReference>
<accession>A0ABX0JQX2</accession>
<organism evidence="2 3">
    <name type="scientific">Acetobacter musti</name>
    <dbReference type="NCBI Taxonomy" id="864732"/>
    <lineage>
        <taxon>Bacteria</taxon>
        <taxon>Pseudomonadati</taxon>
        <taxon>Pseudomonadota</taxon>
        <taxon>Alphaproteobacteria</taxon>
        <taxon>Acetobacterales</taxon>
        <taxon>Acetobacteraceae</taxon>
        <taxon>Acetobacter</taxon>
    </lineage>
</organism>
<dbReference type="Proteomes" id="UP000635278">
    <property type="component" value="Unassembled WGS sequence"/>
</dbReference>
<dbReference type="InterPro" id="IPR011008">
    <property type="entry name" value="Dimeric_a/b-barrel"/>
</dbReference>
<reference evidence="2 3" key="1">
    <citation type="journal article" date="2020" name="Int. J. Syst. Evol. Microbiol.">
        <title>Novel acetic acid bacteria from cider fermentations: Acetobacter conturbans sp. nov. and Acetobacter fallax sp. nov.</title>
        <authorList>
            <person name="Sombolestani A.S."/>
            <person name="Cleenwerck I."/>
            <person name="Cnockaert M."/>
            <person name="Borremans W."/>
            <person name="Wieme A.D."/>
            <person name="De Vuyst L."/>
            <person name="Vandamme P."/>
        </authorList>
    </citation>
    <scope>NUCLEOTIDE SEQUENCE [LARGE SCALE GENOMIC DNA]</scope>
    <source>
        <strain evidence="2 3">LMG 30640</strain>
    </source>
</reference>
<gene>
    <name evidence="2" type="ORF">GOB93_13820</name>
</gene>
<evidence type="ECO:0000313" key="2">
    <source>
        <dbReference type="EMBL" id="NHN85712.1"/>
    </source>
</evidence>
<keyword evidence="2" id="KW-0503">Monooxygenase</keyword>
<dbReference type="InterPro" id="IPR050744">
    <property type="entry name" value="AI-2_Isomerase_LsrG"/>
</dbReference>
<dbReference type="GO" id="GO:0004497">
    <property type="term" value="F:monooxygenase activity"/>
    <property type="evidence" value="ECO:0007669"/>
    <property type="project" value="UniProtKB-KW"/>
</dbReference>
<dbReference type="SUPFAM" id="SSF54909">
    <property type="entry name" value="Dimeric alpha+beta barrel"/>
    <property type="match status" value="1"/>
</dbReference>
<dbReference type="PROSITE" id="PS51725">
    <property type="entry name" value="ABM"/>
    <property type="match status" value="1"/>
</dbReference>
<comment type="caution">
    <text evidence="2">The sequence shown here is derived from an EMBL/GenBank/DDBJ whole genome shotgun (WGS) entry which is preliminary data.</text>
</comment>
<keyword evidence="2" id="KW-0560">Oxidoreductase</keyword>
<evidence type="ECO:0000259" key="1">
    <source>
        <dbReference type="PROSITE" id="PS51725"/>
    </source>
</evidence>
<feature type="domain" description="ABM" evidence="1">
    <location>
        <begin position="6"/>
        <end position="95"/>
    </location>
</feature>
<name>A0ABX0JQX2_9PROT</name>
<proteinExistence type="predicted"/>
<dbReference type="Gene3D" id="3.30.70.100">
    <property type="match status" value="1"/>
</dbReference>
<dbReference type="RefSeq" id="WP_173584100.1">
    <property type="nucleotide sequence ID" value="NZ_WOTB01000019.1"/>
</dbReference>
<dbReference type="PANTHER" id="PTHR33336">
    <property type="entry name" value="QUINOL MONOOXYGENASE YGIN-RELATED"/>
    <property type="match status" value="1"/>
</dbReference>